<accession>A0A7C3YY43</accession>
<dbReference type="EMBL" id="DTMF01000141">
    <property type="protein sequence ID" value="HGF33804.1"/>
    <property type="molecule type" value="Genomic_DNA"/>
</dbReference>
<reference evidence="2" key="1">
    <citation type="journal article" date="2020" name="mSystems">
        <title>Genome- and Community-Level Interaction Insights into Carbon Utilization and Element Cycling Functions of Hydrothermarchaeota in Hydrothermal Sediment.</title>
        <authorList>
            <person name="Zhou Z."/>
            <person name="Liu Y."/>
            <person name="Xu W."/>
            <person name="Pan J."/>
            <person name="Luo Z.H."/>
            <person name="Li M."/>
        </authorList>
    </citation>
    <scope>NUCLEOTIDE SEQUENCE [LARGE SCALE GENOMIC DNA]</scope>
    <source>
        <strain evidence="2">SpSt-897</strain>
    </source>
</reference>
<proteinExistence type="predicted"/>
<evidence type="ECO:0000313" key="2">
    <source>
        <dbReference type="EMBL" id="HGF33804.1"/>
    </source>
</evidence>
<dbReference type="GO" id="GO:0005737">
    <property type="term" value="C:cytoplasm"/>
    <property type="evidence" value="ECO:0007669"/>
    <property type="project" value="TreeGrafter"/>
</dbReference>
<dbReference type="PROSITE" id="PS00125">
    <property type="entry name" value="SER_THR_PHOSPHATASE"/>
    <property type="match status" value="1"/>
</dbReference>
<dbReference type="SUPFAM" id="SSF56300">
    <property type="entry name" value="Metallo-dependent phosphatases"/>
    <property type="match status" value="1"/>
</dbReference>
<dbReference type="GO" id="GO:0016791">
    <property type="term" value="F:phosphatase activity"/>
    <property type="evidence" value="ECO:0007669"/>
    <property type="project" value="TreeGrafter"/>
</dbReference>
<dbReference type="PANTHER" id="PTHR42850:SF4">
    <property type="entry name" value="ZINC-DEPENDENT ENDOPOLYPHOSPHATASE"/>
    <property type="match status" value="1"/>
</dbReference>
<dbReference type="InterPro" id="IPR006186">
    <property type="entry name" value="Ser/Thr-sp_prot-phosphatase"/>
</dbReference>
<dbReference type="GO" id="GO:0110154">
    <property type="term" value="P:RNA decapping"/>
    <property type="evidence" value="ECO:0007669"/>
    <property type="project" value="TreeGrafter"/>
</dbReference>
<dbReference type="PRINTS" id="PR00114">
    <property type="entry name" value="STPHPHTASE"/>
</dbReference>
<evidence type="ECO:0000259" key="1">
    <source>
        <dbReference type="PROSITE" id="PS00125"/>
    </source>
</evidence>
<gene>
    <name evidence="2" type="ORF">ENW96_05360</name>
</gene>
<dbReference type="Pfam" id="PF00149">
    <property type="entry name" value="Metallophos"/>
    <property type="match status" value="1"/>
</dbReference>
<organism evidence="2">
    <name type="scientific">Desulfobacca acetoxidans</name>
    <dbReference type="NCBI Taxonomy" id="60893"/>
    <lineage>
        <taxon>Bacteria</taxon>
        <taxon>Pseudomonadati</taxon>
        <taxon>Thermodesulfobacteriota</taxon>
        <taxon>Desulfobaccia</taxon>
        <taxon>Desulfobaccales</taxon>
        <taxon>Desulfobaccaceae</taxon>
        <taxon>Desulfobacca</taxon>
    </lineage>
</organism>
<dbReference type="InterPro" id="IPR004843">
    <property type="entry name" value="Calcineurin-like_PHP"/>
</dbReference>
<feature type="domain" description="Serine/threonine specific protein phosphatases" evidence="1">
    <location>
        <begin position="69"/>
        <end position="74"/>
    </location>
</feature>
<dbReference type="CDD" id="cd00144">
    <property type="entry name" value="MPP_PPP_family"/>
    <property type="match status" value="1"/>
</dbReference>
<dbReference type="InterPro" id="IPR050126">
    <property type="entry name" value="Ap4A_hydrolase"/>
</dbReference>
<name>A0A7C3YY43_9BACT</name>
<protein>
    <submittedName>
        <fullName evidence="2">Serine/threonine protein phosphatase</fullName>
    </submittedName>
</protein>
<dbReference type="Gene3D" id="3.60.21.10">
    <property type="match status" value="1"/>
</dbReference>
<dbReference type="GO" id="GO:0008803">
    <property type="term" value="F:bis(5'-nucleosyl)-tetraphosphatase (symmetrical) activity"/>
    <property type="evidence" value="ECO:0007669"/>
    <property type="project" value="TreeGrafter"/>
</dbReference>
<sequence>MSGDLYVIGDIHGCLAPLKRLLEHLEPDLHQDRLLFVGDYIDRGPDSRGVVDYILGLKTRYPAENIICLRGNHEAMLADFLAGKDRQLFLFNGGLSTIREYWGEDWDEEPRLVLPLDHERFYAELLPYYATEDYIFVHGGLRPGIPLDQQVDEDLYWIRGEFIASTEDFGRRVIFGHTPFKQPLILPNKIGIDTGLVYGNFLTCLKLPQMDFYFTGHTVERG</sequence>
<comment type="caution">
    <text evidence="2">The sequence shown here is derived from an EMBL/GenBank/DDBJ whole genome shotgun (WGS) entry which is preliminary data.</text>
</comment>
<dbReference type="AlphaFoldDB" id="A0A7C3YY43"/>
<dbReference type="InterPro" id="IPR029052">
    <property type="entry name" value="Metallo-depent_PP-like"/>
</dbReference>
<dbReference type="PANTHER" id="PTHR42850">
    <property type="entry name" value="METALLOPHOSPHOESTERASE"/>
    <property type="match status" value="1"/>
</dbReference>